<feature type="domain" description="Integral membrane bound transporter" evidence="7">
    <location>
        <begin position="334"/>
        <end position="458"/>
    </location>
</feature>
<feature type="transmembrane region" description="Helical" evidence="6">
    <location>
        <begin position="166"/>
        <end position="191"/>
    </location>
</feature>
<evidence type="ECO:0000256" key="1">
    <source>
        <dbReference type="ARBA" id="ARBA00004141"/>
    </source>
</evidence>
<gene>
    <name evidence="8" type="ORF">ABEU20_003683</name>
</gene>
<evidence type="ECO:0000256" key="6">
    <source>
        <dbReference type="SAM" id="Phobius"/>
    </source>
</evidence>
<keyword evidence="9" id="KW-1185">Reference proteome</keyword>
<feature type="transmembrane region" description="Helical" evidence="6">
    <location>
        <begin position="52"/>
        <end position="80"/>
    </location>
</feature>
<accession>A0ABW9FIF9</accession>
<reference evidence="8 9" key="1">
    <citation type="submission" date="2023-11" db="EMBL/GenBank/DDBJ databases">
        <authorList>
            <person name="Val-Calvo J."/>
            <person name="Scortti M."/>
            <person name="Vazquez-Boland J."/>
        </authorList>
    </citation>
    <scope>NUCLEOTIDE SEQUENCE [LARGE SCALE GENOMIC DNA]</scope>
    <source>
        <strain evidence="8 9">PAM 2766</strain>
    </source>
</reference>
<dbReference type="Proteomes" id="UP001629745">
    <property type="component" value="Unassembled WGS sequence"/>
</dbReference>
<comment type="subcellular location">
    <subcellularLocation>
        <location evidence="1">Membrane</location>
        <topology evidence="1">Multi-pass membrane protein</topology>
    </subcellularLocation>
</comment>
<evidence type="ECO:0000259" key="7">
    <source>
        <dbReference type="Pfam" id="PF13515"/>
    </source>
</evidence>
<evidence type="ECO:0000256" key="3">
    <source>
        <dbReference type="ARBA" id="ARBA00022989"/>
    </source>
</evidence>
<dbReference type="EMBL" id="JBDLNV010000006">
    <property type="protein sequence ID" value="MFM1725084.1"/>
    <property type="molecule type" value="Genomic_DNA"/>
</dbReference>
<dbReference type="InterPro" id="IPR049453">
    <property type="entry name" value="Memb_transporter_dom"/>
</dbReference>
<keyword evidence="3 6" id="KW-1133">Transmembrane helix</keyword>
<evidence type="ECO:0000256" key="5">
    <source>
        <dbReference type="SAM" id="MobiDB-lite"/>
    </source>
</evidence>
<protein>
    <submittedName>
        <fullName evidence="8">FUSC family protein</fullName>
    </submittedName>
</protein>
<evidence type="ECO:0000256" key="4">
    <source>
        <dbReference type="ARBA" id="ARBA00023136"/>
    </source>
</evidence>
<feature type="transmembrane region" description="Helical" evidence="6">
    <location>
        <begin position="377"/>
        <end position="403"/>
    </location>
</feature>
<proteinExistence type="predicted"/>
<name>A0ABW9FIF9_9NOCA</name>
<evidence type="ECO:0000313" key="9">
    <source>
        <dbReference type="Proteomes" id="UP001629745"/>
    </source>
</evidence>
<dbReference type="Pfam" id="PF13515">
    <property type="entry name" value="FUSC_2"/>
    <property type="match status" value="1"/>
</dbReference>
<feature type="transmembrane region" description="Helical" evidence="6">
    <location>
        <begin position="445"/>
        <end position="463"/>
    </location>
</feature>
<evidence type="ECO:0000313" key="8">
    <source>
        <dbReference type="EMBL" id="MFM1725084.1"/>
    </source>
</evidence>
<comment type="caution">
    <text evidence="8">The sequence shown here is derived from an EMBL/GenBank/DDBJ whole genome shotgun (WGS) entry which is preliminary data.</text>
</comment>
<keyword evidence="2 6" id="KW-0812">Transmembrane</keyword>
<feature type="compositionally biased region" description="Polar residues" evidence="5">
    <location>
        <begin position="477"/>
        <end position="504"/>
    </location>
</feature>
<feature type="region of interest" description="Disordered" evidence="5">
    <location>
        <begin position="475"/>
        <end position="504"/>
    </location>
</feature>
<organism evidence="8 9">
    <name type="scientific">Rhodococcus parequi</name>
    <dbReference type="NCBI Taxonomy" id="3137122"/>
    <lineage>
        <taxon>Bacteria</taxon>
        <taxon>Bacillati</taxon>
        <taxon>Actinomycetota</taxon>
        <taxon>Actinomycetes</taxon>
        <taxon>Mycobacteriales</taxon>
        <taxon>Nocardiaceae</taxon>
        <taxon>Rhodococcus</taxon>
    </lineage>
</organism>
<keyword evidence="4 6" id="KW-0472">Membrane</keyword>
<feature type="transmembrane region" description="Helical" evidence="6">
    <location>
        <begin position="409"/>
        <end position="433"/>
    </location>
</feature>
<feature type="transmembrane region" description="Helical" evidence="6">
    <location>
        <begin position="92"/>
        <end position="112"/>
    </location>
</feature>
<sequence>MTELETSDATRLDHTRGALAHTVASSTWRRAFELRAADATIAPAMRVGLATAVVFVAASLLGYRELAGFAALGALASAFGRYEPYPRLAGKLALVGVAVVGFVAFGGLLGAAALPSAVLIGVLSLAAGVASVFMNAFQLTGPGPVILIFAATGAAGYSTSSSDVLAVTAAAAVGVVVGWIAAMLPGVILPLGPARLAAARALVVVGSLEHRGAERVSAARAALGRARDVLAASGHSRARRGHGHDLALLLDAADDAIDAWVVDGDAARIREIARHERELRKVRRSGRLGGVGDRPSGRTELPVPARLLQVARANVRSATLRHTAIRVAAASAAAGWLAWACGLGHPLWASMGAIAALQGLNFTHTVQRGIQRLIGNIGGAVIAAGLIAASLGFWQAVVAVIVLQTAAELLVLVNYALTSLAVTPMALLLTGFTSPITPEAGMTRILDTLIGVVVGVIVAAVTVSRADRHHLVPDQPTRVTTANGPISSTVKRGSSNSALGNETL</sequence>
<dbReference type="RefSeq" id="WP_420165584.1">
    <property type="nucleotide sequence ID" value="NZ_JBDLNV010000006.1"/>
</dbReference>
<evidence type="ECO:0000256" key="2">
    <source>
        <dbReference type="ARBA" id="ARBA00022692"/>
    </source>
</evidence>